<dbReference type="InterPro" id="IPR050270">
    <property type="entry name" value="DegV_domain_contain"/>
</dbReference>
<dbReference type="SUPFAM" id="SSF101473">
    <property type="entry name" value="DhaL-like"/>
    <property type="match status" value="1"/>
</dbReference>
<dbReference type="EMBL" id="JBBMFV010000004">
    <property type="protein sequence ID" value="MEO3942693.1"/>
    <property type="molecule type" value="Genomic_DNA"/>
</dbReference>
<dbReference type="PANTHER" id="PTHR33434">
    <property type="entry name" value="DEGV DOMAIN-CONTAINING PROTEIN DR_1986-RELATED"/>
    <property type="match status" value="1"/>
</dbReference>
<gene>
    <name evidence="3" type="ORF">V3C41_16595</name>
</gene>
<name>A0ABV0GVL3_PAENI</name>
<proteinExistence type="predicted"/>
<accession>A0ABV0GVL3</accession>
<evidence type="ECO:0000313" key="4">
    <source>
        <dbReference type="Proteomes" id="UP001448614"/>
    </source>
</evidence>
<feature type="domain" description="DhaL" evidence="2">
    <location>
        <begin position="1"/>
        <end position="203"/>
    </location>
</feature>
<dbReference type="SMART" id="SM01120">
    <property type="entry name" value="Dak2"/>
    <property type="match status" value="1"/>
</dbReference>
<evidence type="ECO:0000259" key="2">
    <source>
        <dbReference type="PROSITE" id="PS51480"/>
    </source>
</evidence>
<evidence type="ECO:0000313" key="3">
    <source>
        <dbReference type="EMBL" id="MEO3942693.1"/>
    </source>
</evidence>
<feature type="region of interest" description="Disordered" evidence="1">
    <location>
        <begin position="322"/>
        <end position="352"/>
    </location>
</feature>
<dbReference type="RefSeq" id="WP_026540241.1">
    <property type="nucleotide sequence ID" value="NZ_JBBMFV010000004.1"/>
</dbReference>
<dbReference type="InterPro" id="IPR004007">
    <property type="entry name" value="DhaL_dom"/>
</dbReference>
<dbReference type="PANTHER" id="PTHR33434:SF4">
    <property type="entry name" value="PHOSPHATASE PROTEIN"/>
    <property type="match status" value="1"/>
</dbReference>
<organism evidence="3 4">
    <name type="scientific">Paenarthrobacter nicotinovorans</name>
    <name type="common">Arthrobacter nicotinovorans</name>
    <dbReference type="NCBI Taxonomy" id="29320"/>
    <lineage>
        <taxon>Bacteria</taxon>
        <taxon>Bacillati</taxon>
        <taxon>Actinomycetota</taxon>
        <taxon>Actinomycetes</taxon>
        <taxon>Micrococcales</taxon>
        <taxon>Micrococcaceae</taxon>
        <taxon>Paenarthrobacter</taxon>
    </lineage>
</organism>
<dbReference type="Proteomes" id="UP001448614">
    <property type="component" value="Unassembled WGS sequence"/>
</dbReference>
<dbReference type="InterPro" id="IPR048394">
    <property type="entry name" value="FakA-like_M"/>
</dbReference>
<evidence type="ECO:0000256" key="1">
    <source>
        <dbReference type="SAM" id="MobiDB-lite"/>
    </source>
</evidence>
<dbReference type="PROSITE" id="PS51480">
    <property type="entry name" value="DHAL"/>
    <property type="match status" value="1"/>
</dbReference>
<comment type="caution">
    <text evidence="3">The sequence shown here is derived from an EMBL/GenBank/DDBJ whole genome shotgun (WGS) entry which is preliminary data.</text>
</comment>
<dbReference type="Pfam" id="PF02734">
    <property type="entry name" value="Dak2"/>
    <property type="match status" value="1"/>
</dbReference>
<reference evidence="3 4" key="1">
    <citation type="journal article" date="2024" name="Appl. Microbiol. Biotechnol.">
        <title>Biosynthetic gene clusters with biotechnological applications in novel Antarctic isolates from Actinomycetota.</title>
        <authorList>
            <person name="Bruna P."/>
            <person name="Nunez-Montero K."/>
            <person name="Contreras M.J."/>
            <person name="Leal K."/>
            <person name="Garcia M."/>
            <person name="Abanto M."/>
            <person name="Barrientos L."/>
        </authorList>
    </citation>
    <scope>NUCLEOTIDE SEQUENCE [LARGE SCALE GENOMIC DNA]</scope>
    <source>
        <strain evidence="3 4">Se16.17</strain>
    </source>
</reference>
<feature type="compositionally biased region" description="Polar residues" evidence="1">
    <location>
        <begin position="342"/>
        <end position="352"/>
    </location>
</feature>
<dbReference type="InterPro" id="IPR036117">
    <property type="entry name" value="DhaL_dom_sf"/>
</dbReference>
<dbReference type="Pfam" id="PF21645">
    <property type="entry name" value="FakA-like_M"/>
    <property type="match status" value="1"/>
</dbReference>
<dbReference type="Gene3D" id="1.25.40.340">
    <property type="match status" value="1"/>
</dbReference>
<keyword evidence="4" id="KW-1185">Reference proteome</keyword>
<sequence>MKRWLGKAEVVLGNHSDRLNAINIFPVADGDTGTNLYLTVRAAVSALGGTAPDTTETGNDVGAVLSRAGQAAMEQARGNSGTLFAVFLCAAAEPLAGKSRLSAPLLATALNRAQIRAWSALSEPVAGTMLSVLEAASDAAQAVDASQNADDSNHALGLALDAVVEAAYQAVIRTEGELAQLQEARVVDAGGVGMLLILDCLRAAVLGEELQDELLDGLHGYKLQDPHIHERMPADDGVEVMCTINLSPLNAAILRQRLDEMGDSVIMSQVGGARSQDDDDEESTVEASYRWRVHVHVPDPEPAVALIRSLGEPTDIAVSQLALPGTGGHRPAEAESGDPQESGITGQSRHDY</sequence>
<protein>
    <submittedName>
        <fullName evidence="3">DAK2 domain-containing protein</fullName>
    </submittedName>
</protein>